<evidence type="ECO:0000313" key="2">
    <source>
        <dbReference type="EMBL" id="MPC83502.1"/>
    </source>
</evidence>
<evidence type="ECO:0000256" key="1">
    <source>
        <dbReference type="SAM" id="MobiDB-lite"/>
    </source>
</evidence>
<dbReference type="AlphaFoldDB" id="A0A5B7II51"/>
<protein>
    <submittedName>
        <fullName evidence="2">Uncharacterized protein</fullName>
    </submittedName>
</protein>
<organism evidence="2 3">
    <name type="scientific">Portunus trituberculatus</name>
    <name type="common">Swimming crab</name>
    <name type="synonym">Neptunus trituberculatus</name>
    <dbReference type="NCBI Taxonomy" id="210409"/>
    <lineage>
        <taxon>Eukaryota</taxon>
        <taxon>Metazoa</taxon>
        <taxon>Ecdysozoa</taxon>
        <taxon>Arthropoda</taxon>
        <taxon>Crustacea</taxon>
        <taxon>Multicrustacea</taxon>
        <taxon>Malacostraca</taxon>
        <taxon>Eumalacostraca</taxon>
        <taxon>Eucarida</taxon>
        <taxon>Decapoda</taxon>
        <taxon>Pleocyemata</taxon>
        <taxon>Brachyura</taxon>
        <taxon>Eubrachyura</taxon>
        <taxon>Portunoidea</taxon>
        <taxon>Portunidae</taxon>
        <taxon>Portuninae</taxon>
        <taxon>Portunus</taxon>
    </lineage>
</organism>
<name>A0A5B7II51_PORTR</name>
<evidence type="ECO:0000313" key="3">
    <source>
        <dbReference type="Proteomes" id="UP000324222"/>
    </source>
</evidence>
<gene>
    <name evidence="2" type="ORF">E2C01_078214</name>
</gene>
<keyword evidence="3" id="KW-1185">Reference proteome</keyword>
<proteinExistence type="predicted"/>
<sequence length="82" mass="9272">MISPAFLIEFADLQIVETVDGVKMVASNASSFLASLVSVNNIQLHFEIRNKCQRFLVKTASNHDDLRPQQPSVYHDDPHTKF</sequence>
<feature type="region of interest" description="Disordered" evidence="1">
    <location>
        <begin position="63"/>
        <end position="82"/>
    </location>
</feature>
<reference evidence="2 3" key="1">
    <citation type="submission" date="2019-05" db="EMBL/GenBank/DDBJ databases">
        <title>Another draft genome of Portunus trituberculatus and its Hox gene families provides insights of decapod evolution.</title>
        <authorList>
            <person name="Jeong J.-H."/>
            <person name="Song I."/>
            <person name="Kim S."/>
            <person name="Choi T."/>
            <person name="Kim D."/>
            <person name="Ryu S."/>
            <person name="Kim W."/>
        </authorList>
    </citation>
    <scope>NUCLEOTIDE SEQUENCE [LARGE SCALE GENOMIC DNA]</scope>
    <source>
        <tissue evidence="2">Muscle</tissue>
    </source>
</reference>
<dbReference type="Proteomes" id="UP000324222">
    <property type="component" value="Unassembled WGS sequence"/>
</dbReference>
<comment type="caution">
    <text evidence="2">The sequence shown here is derived from an EMBL/GenBank/DDBJ whole genome shotgun (WGS) entry which is preliminary data.</text>
</comment>
<dbReference type="EMBL" id="VSRR010062698">
    <property type="protein sequence ID" value="MPC83502.1"/>
    <property type="molecule type" value="Genomic_DNA"/>
</dbReference>
<accession>A0A5B7II51</accession>